<dbReference type="Gene3D" id="4.10.320.10">
    <property type="entry name" value="E3-binding domain"/>
    <property type="match status" value="1"/>
</dbReference>
<keyword evidence="6 7" id="KW-0012">Acyltransferase</keyword>
<dbReference type="PROSITE" id="PS50968">
    <property type="entry name" value="BIOTINYL_LIPOYL"/>
    <property type="match status" value="1"/>
</dbReference>
<dbReference type="PANTHER" id="PTHR43178:SF5">
    <property type="entry name" value="LIPOAMIDE ACYLTRANSFERASE COMPONENT OF BRANCHED-CHAIN ALPHA-KETO ACID DEHYDROGENASE COMPLEX, MITOCHONDRIAL"/>
    <property type="match status" value="1"/>
</dbReference>
<dbReference type="InterPro" id="IPR004167">
    <property type="entry name" value="PSBD"/>
</dbReference>
<dbReference type="GO" id="GO:0016407">
    <property type="term" value="F:acetyltransferase activity"/>
    <property type="evidence" value="ECO:0007669"/>
    <property type="project" value="TreeGrafter"/>
</dbReference>
<evidence type="ECO:0000256" key="2">
    <source>
        <dbReference type="ARBA" id="ARBA00007317"/>
    </source>
</evidence>
<dbReference type="Pfam" id="PF02817">
    <property type="entry name" value="E3_binding"/>
    <property type="match status" value="1"/>
</dbReference>
<dbReference type="CDD" id="cd06849">
    <property type="entry name" value="lipoyl_domain"/>
    <property type="match status" value="1"/>
</dbReference>
<evidence type="ECO:0000313" key="10">
    <source>
        <dbReference type="EMBL" id="TEW72128.1"/>
    </source>
</evidence>
<evidence type="ECO:0000313" key="11">
    <source>
        <dbReference type="Proteomes" id="UP000298517"/>
    </source>
</evidence>
<dbReference type="Pfam" id="PF00198">
    <property type="entry name" value="2-oxoacid_dh"/>
    <property type="match status" value="1"/>
</dbReference>
<sequence>MAKFEVKLPKMGESVAEATITSWLKQVGDSIELDEAIVEIATDKVDSEVPSEVEGTLVELLFEEDSVVKVGDTIAIIETLGDNENDSANEIIAETTNEAIVKVENEVNQAIESTSIEKKSPSGKFYSPLVRNIAETEGISMEQLEAIVGTGKDNRVTKNDILAYLESGKQKEQPSVNKEVIPKVAPEITFEKKAIPVKATTPVSVNGGDEIIEMTRMGKLIAHHMIESTQTSAHVQSFIEVDVTNVVKWRDKVKDKFFEREGEKITYTPIFMQAVAKAIKEFPMINISVDGDKIIKRKAINLGMAAALADGNLIVPVIKNADQLNLVGMTKSVNSLAVKARNGKLSPDDIQGGTYTVTNVGSFGSVFGTPIINQPQVAILALGAVRKVPAVIETAEGDFIGIRRKMFISHSYDHRVVNGALGGMFIKAIKESLEAWDVNAEF</sequence>
<reference evidence="10 11" key="1">
    <citation type="journal article" date="2011" name="J. Microbiol.">
        <title>Gramella jeungdoensis sp. nov., isolated from a solar saltern in Korea.</title>
        <authorList>
            <person name="Joung Y."/>
            <person name="Kim H."/>
            <person name="Jang T."/>
            <person name="Ahn T.S."/>
            <person name="Joh K."/>
        </authorList>
    </citation>
    <scope>NUCLEOTIDE SEQUENCE [LARGE SCALE GENOMIC DNA]</scope>
    <source>
        <strain evidence="10 11">KCTC 23123</strain>
    </source>
</reference>
<evidence type="ECO:0000256" key="7">
    <source>
        <dbReference type="RuleBase" id="RU003423"/>
    </source>
</evidence>
<evidence type="ECO:0000259" key="9">
    <source>
        <dbReference type="PROSITE" id="PS51826"/>
    </source>
</evidence>
<dbReference type="Gene3D" id="2.40.50.100">
    <property type="match status" value="1"/>
</dbReference>
<feature type="domain" description="Peripheral subunit-binding (PSBD)" evidence="9">
    <location>
        <begin position="125"/>
        <end position="165"/>
    </location>
</feature>
<dbReference type="OrthoDB" id="9805770at2"/>
<dbReference type="SUPFAM" id="SSF47005">
    <property type="entry name" value="Peripheral subunit-binding domain of 2-oxo acid dehydrogenase complex"/>
    <property type="match status" value="1"/>
</dbReference>
<evidence type="ECO:0000259" key="8">
    <source>
        <dbReference type="PROSITE" id="PS50968"/>
    </source>
</evidence>
<comment type="subunit">
    <text evidence="3">Forms a 24-polypeptide structural core with octahedral symmetry.</text>
</comment>
<evidence type="ECO:0000256" key="4">
    <source>
        <dbReference type="ARBA" id="ARBA00022679"/>
    </source>
</evidence>
<dbReference type="SUPFAM" id="SSF52777">
    <property type="entry name" value="CoA-dependent acyltransferases"/>
    <property type="match status" value="1"/>
</dbReference>
<name>A0A4Y8AQM5_9FLAO</name>
<keyword evidence="5 7" id="KW-0450">Lipoyl</keyword>
<dbReference type="InterPro" id="IPR036625">
    <property type="entry name" value="E3-bd_dom_sf"/>
</dbReference>
<dbReference type="InterPro" id="IPR003016">
    <property type="entry name" value="2-oxoA_DH_lipoyl-BS"/>
</dbReference>
<dbReference type="InterPro" id="IPR000089">
    <property type="entry name" value="Biotin_lipoyl"/>
</dbReference>
<feature type="domain" description="Lipoyl-binding" evidence="8">
    <location>
        <begin position="3"/>
        <end position="78"/>
    </location>
</feature>
<dbReference type="GO" id="GO:0031405">
    <property type="term" value="F:lipoic acid binding"/>
    <property type="evidence" value="ECO:0007669"/>
    <property type="project" value="TreeGrafter"/>
</dbReference>
<accession>A0A4Y8AQM5</accession>
<evidence type="ECO:0000256" key="6">
    <source>
        <dbReference type="ARBA" id="ARBA00023315"/>
    </source>
</evidence>
<protein>
    <recommendedName>
        <fullName evidence="7">Dihydrolipoamide acetyltransferase component of pyruvate dehydrogenase complex</fullName>
        <ecNumber evidence="7">2.3.1.-</ecNumber>
    </recommendedName>
</protein>
<evidence type="ECO:0000256" key="1">
    <source>
        <dbReference type="ARBA" id="ARBA00001938"/>
    </source>
</evidence>
<dbReference type="EMBL" id="SNQI01000006">
    <property type="protein sequence ID" value="TEW72128.1"/>
    <property type="molecule type" value="Genomic_DNA"/>
</dbReference>
<dbReference type="PANTHER" id="PTHR43178">
    <property type="entry name" value="DIHYDROLIPOAMIDE ACETYLTRANSFERASE COMPONENT OF PYRUVATE DEHYDROGENASE COMPLEX"/>
    <property type="match status" value="1"/>
</dbReference>
<dbReference type="InterPro" id="IPR023213">
    <property type="entry name" value="CAT-like_dom_sf"/>
</dbReference>
<comment type="cofactor">
    <cofactor evidence="1 7">
        <name>(R)-lipoate</name>
        <dbReference type="ChEBI" id="CHEBI:83088"/>
    </cofactor>
</comment>
<keyword evidence="11" id="KW-1185">Reference proteome</keyword>
<organism evidence="10 11">
    <name type="scientific">Gramella jeungdoensis</name>
    <dbReference type="NCBI Taxonomy" id="708091"/>
    <lineage>
        <taxon>Bacteria</taxon>
        <taxon>Pseudomonadati</taxon>
        <taxon>Bacteroidota</taxon>
        <taxon>Flavobacteriia</taxon>
        <taxon>Flavobacteriales</taxon>
        <taxon>Flavobacteriaceae</taxon>
        <taxon>Christiangramia</taxon>
    </lineage>
</organism>
<dbReference type="PROSITE" id="PS51826">
    <property type="entry name" value="PSBD"/>
    <property type="match status" value="1"/>
</dbReference>
<comment type="similarity">
    <text evidence="2 7">Belongs to the 2-oxoacid dehydrogenase family.</text>
</comment>
<dbReference type="EC" id="2.3.1.-" evidence="7"/>
<keyword evidence="4 7" id="KW-0808">Transferase</keyword>
<dbReference type="GO" id="GO:0005737">
    <property type="term" value="C:cytoplasm"/>
    <property type="evidence" value="ECO:0007669"/>
    <property type="project" value="TreeGrafter"/>
</dbReference>
<dbReference type="PROSITE" id="PS00189">
    <property type="entry name" value="LIPOYL"/>
    <property type="match status" value="1"/>
</dbReference>
<gene>
    <name evidence="10" type="ORF">E2488_14785</name>
</gene>
<dbReference type="Gene3D" id="3.30.559.10">
    <property type="entry name" value="Chloramphenicol acetyltransferase-like domain"/>
    <property type="match status" value="1"/>
</dbReference>
<dbReference type="SUPFAM" id="SSF51230">
    <property type="entry name" value="Single hybrid motif"/>
    <property type="match status" value="1"/>
</dbReference>
<dbReference type="InterPro" id="IPR001078">
    <property type="entry name" value="2-oxoacid_DH_actylTfrase"/>
</dbReference>
<dbReference type="RefSeq" id="WP_134249152.1">
    <property type="nucleotide sequence ID" value="NZ_SNQI01000006.1"/>
</dbReference>
<evidence type="ECO:0000256" key="3">
    <source>
        <dbReference type="ARBA" id="ARBA00011484"/>
    </source>
</evidence>
<evidence type="ECO:0000256" key="5">
    <source>
        <dbReference type="ARBA" id="ARBA00022823"/>
    </source>
</evidence>
<dbReference type="InterPro" id="IPR011053">
    <property type="entry name" value="Single_hybrid_motif"/>
</dbReference>
<dbReference type="AlphaFoldDB" id="A0A4Y8AQM5"/>
<dbReference type="Pfam" id="PF00364">
    <property type="entry name" value="Biotin_lipoyl"/>
    <property type="match status" value="1"/>
</dbReference>
<dbReference type="InterPro" id="IPR050743">
    <property type="entry name" value="2-oxoacid_DH_E2_comp"/>
</dbReference>
<dbReference type="Proteomes" id="UP000298517">
    <property type="component" value="Unassembled WGS sequence"/>
</dbReference>
<proteinExistence type="inferred from homology"/>
<comment type="caution">
    <text evidence="10">The sequence shown here is derived from an EMBL/GenBank/DDBJ whole genome shotgun (WGS) entry which is preliminary data.</text>
</comment>